<evidence type="ECO:0000259" key="6">
    <source>
        <dbReference type="Pfam" id="PF04539"/>
    </source>
</evidence>
<gene>
    <name evidence="9" type="ORF">FK530_13140</name>
</gene>
<name>A0A5C5S2L9_9ACTN</name>
<feature type="region of interest" description="Disordered" evidence="5">
    <location>
        <begin position="178"/>
        <end position="202"/>
    </location>
</feature>
<evidence type="ECO:0000256" key="4">
    <source>
        <dbReference type="ARBA" id="ARBA00023163"/>
    </source>
</evidence>
<dbReference type="Pfam" id="PF04545">
    <property type="entry name" value="Sigma70_r4"/>
    <property type="match status" value="1"/>
</dbReference>
<dbReference type="Proteomes" id="UP000319375">
    <property type="component" value="Unassembled WGS sequence"/>
</dbReference>
<keyword evidence="2" id="KW-0731">Sigma factor</keyword>
<dbReference type="SUPFAM" id="SSF88946">
    <property type="entry name" value="Sigma2 domain of RNA polymerase sigma factors"/>
    <property type="match status" value="1"/>
</dbReference>
<proteinExistence type="predicted"/>
<feature type="region of interest" description="Disordered" evidence="5">
    <location>
        <begin position="1"/>
        <end position="30"/>
    </location>
</feature>
<dbReference type="GO" id="GO:0003677">
    <property type="term" value="F:DNA binding"/>
    <property type="evidence" value="ECO:0007669"/>
    <property type="project" value="UniProtKB-KW"/>
</dbReference>
<evidence type="ECO:0000256" key="2">
    <source>
        <dbReference type="ARBA" id="ARBA00023082"/>
    </source>
</evidence>
<dbReference type="EMBL" id="VIGX01000006">
    <property type="protein sequence ID" value="TWS28551.1"/>
    <property type="molecule type" value="Genomic_DNA"/>
</dbReference>
<dbReference type="InterPro" id="IPR013324">
    <property type="entry name" value="RNA_pol_sigma_r3/r4-like"/>
</dbReference>
<keyword evidence="3" id="KW-0238">DNA-binding</keyword>
<feature type="compositionally biased region" description="Basic and acidic residues" evidence="5">
    <location>
        <begin position="191"/>
        <end position="202"/>
    </location>
</feature>
<dbReference type="InterPro" id="IPR007630">
    <property type="entry name" value="RNA_pol_sigma70_r4"/>
</dbReference>
<dbReference type="PANTHER" id="PTHR30385">
    <property type="entry name" value="SIGMA FACTOR F FLAGELLAR"/>
    <property type="match status" value="1"/>
</dbReference>
<dbReference type="GO" id="GO:0006352">
    <property type="term" value="P:DNA-templated transcription initiation"/>
    <property type="evidence" value="ECO:0007669"/>
    <property type="project" value="InterPro"/>
</dbReference>
<keyword evidence="4" id="KW-0804">Transcription</keyword>
<keyword evidence="10" id="KW-1185">Reference proteome</keyword>
<evidence type="ECO:0000313" key="9">
    <source>
        <dbReference type="EMBL" id="TWS28551.1"/>
    </source>
</evidence>
<dbReference type="Gene3D" id="1.20.120.1810">
    <property type="match status" value="1"/>
</dbReference>
<protein>
    <submittedName>
        <fullName evidence="9">SigB/SigF/SigG family RNA polymerase sigma factor</fullName>
    </submittedName>
</protein>
<dbReference type="InterPro" id="IPR014284">
    <property type="entry name" value="RNA_pol_sigma-70_dom"/>
</dbReference>
<dbReference type="NCBIfam" id="TIGR02980">
    <property type="entry name" value="SigBFG"/>
    <property type="match status" value="1"/>
</dbReference>
<feature type="domain" description="RNA polymerase sigma-70 region 4" evidence="8">
    <location>
        <begin position="221"/>
        <end position="268"/>
    </location>
</feature>
<feature type="domain" description="RNA polymerase sigma-70 region 2" evidence="7">
    <location>
        <begin position="56"/>
        <end position="124"/>
    </location>
</feature>
<dbReference type="InterPro" id="IPR036388">
    <property type="entry name" value="WH-like_DNA-bd_sf"/>
</dbReference>
<dbReference type="InterPro" id="IPR014322">
    <property type="entry name" value="RNA_pol_sigma-B/F/G"/>
</dbReference>
<dbReference type="Pfam" id="PF04539">
    <property type="entry name" value="Sigma70_r3"/>
    <property type="match status" value="1"/>
</dbReference>
<dbReference type="PANTHER" id="PTHR30385:SF4">
    <property type="entry name" value="RNA POLYMERASE SIGMA-E FACTOR"/>
    <property type="match status" value="1"/>
</dbReference>
<feature type="domain" description="RNA polymerase sigma-70 region 3" evidence="6">
    <location>
        <begin position="138"/>
        <end position="199"/>
    </location>
</feature>
<evidence type="ECO:0000259" key="8">
    <source>
        <dbReference type="Pfam" id="PF04545"/>
    </source>
</evidence>
<dbReference type="GO" id="GO:0016987">
    <property type="term" value="F:sigma factor activity"/>
    <property type="evidence" value="ECO:0007669"/>
    <property type="project" value="UniProtKB-KW"/>
</dbReference>
<dbReference type="InterPro" id="IPR007624">
    <property type="entry name" value="RNA_pol_sigma70_r3"/>
</dbReference>
<organism evidence="9 10">
    <name type="scientific">Tsukamurella conjunctivitidis</name>
    <dbReference type="NCBI Taxonomy" id="2592068"/>
    <lineage>
        <taxon>Bacteria</taxon>
        <taxon>Bacillati</taxon>
        <taxon>Actinomycetota</taxon>
        <taxon>Actinomycetes</taxon>
        <taxon>Mycobacteriales</taxon>
        <taxon>Tsukamurellaceae</taxon>
        <taxon>Tsukamurella</taxon>
    </lineage>
</organism>
<dbReference type="InterPro" id="IPR000943">
    <property type="entry name" value="RNA_pol_sigma70"/>
</dbReference>
<evidence type="ECO:0000256" key="1">
    <source>
        <dbReference type="ARBA" id="ARBA00023015"/>
    </source>
</evidence>
<dbReference type="Pfam" id="PF04542">
    <property type="entry name" value="Sigma70_r2"/>
    <property type="match status" value="1"/>
</dbReference>
<accession>A0A5C5S2L9</accession>
<dbReference type="InterPro" id="IPR013325">
    <property type="entry name" value="RNA_pol_sigma_r2"/>
</dbReference>
<keyword evidence="1" id="KW-0805">Transcription regulation</keyword>
<evidence type="ECO:0000256" key="5">
    <source>
        <dbReference type="SAM" id="MobiDB-lite"/>
    </source>
</evidence>
<dbReference type="SUPFAM" id="SSF88659">
    <property type="entry name" value="Sigma3 and sigma4 domains of RNA polymerase sigma factors"/>
    <property type="match status" value="2"/>
</dbReference>
<evidence type="ECO:0000259" key="7">
    <source>
        <dbReference type="Pfam" id="PF04542"/>
    </source>
</evidence>
<dbReference type="NCBIfam" id="TIGR02937">
    <property type="entry name" value="sigma70-ECF"/>
    <property type="match status" value="1"/>
</dbReference>
<sequence length="273" mass="30437">MVDERVVPLGSGCRVVPPQSREPRHSSEDYSDVAEILRSARRQGGTRAAATRDDVITRCLPLAENLARRFSGRGEPHDDLVQVARVGLVNAVDRFDPDKGTDFLSFAVPTMLGGLRRHFRDTGWATRVPRRMQELHLRMNSAIAETAQGLGRTPTYRELAERLDVSVDDVREAARAGNGYRARSIDQPVGDDERSAPVDRIGENDPGFELVEEFASLRPAVERLDERERAVLALRFYRSMTQTEIAAQLGISQMHVSRILSRALGSLRSHVAE</sequence>
<comment type="caution">
    <text evidence="9">The sequence shown here is derived from an EMBL/GenBank/DDBJ whole genome shotgun (WGS) entry which is preliminary data.</text>
</comment>
<reference evidence="9 10" key="1">
    <citation type="submission" date="2019-06" db="EMBL/GenBank/DDBJ databases">
        <title>Tsukamurella conjunctivitidis sp. nov., Tsukamurella assacharolytica sp. nov. and Tsukamurella sputae sp. nov. isolated from patients with conjunctivitis, bacteraemia (lymphoma) and respiratory infection (sputum) in Hong Kong.</title>
        <authorList>
            <person name="Teng J.L.L."/>
            <person name="Lee H.H."/>
            <person name="Fong J.Y.H."/>
            <person name="Fok K.M.N."/>
            <person name="Lau S.K.P."/>
            <person name="Woo P.C.Y."/>
        </authorList>
    </citation>
    <scope>NUCLEOTIDE SEQUENCE [LARGE SCALE GENOMIC DNA]</scope>
    <source>
        <strain evidence="9 10">HKU72</strain>
    </source>
</reference>
<dbReference type="AlphaFoldDB" id="A0A5C5S2L9"/>
<dbReference type="InterPro" id="IPR007627">
    <property type="entry name" value="RNA_pol_sigma70_r2"/>
</dbReference>
<dbReference type="PRINTS" id="PR00046">
    <property type="entry name" value="SIGMA70FCT"/>
</dbReference>
<dbReference type="CDD" id="cd06171">
    <property type="entry name" value="Sigma70_r4"/>
    <property type="match status" value="1"/>
</dbReference>
<evidence type="ECO:0000256" key="3">
    <source>
        <dbReference type="ARBA" id="ARBA00023125"/>
    </source>
</evidence>
<evidence type="ECO:0000313" key="10">
    <source>
        <dbReference type="Proteomes" id="UP000319375"/>
    </source>
</evidence>
<dbReference type="OrthoDB" id="9804285at2"/>
<dbReference type="Gene3D" id="1.10.10.10">
    <property type="entry name" value="Winged helix-like DNA-binding domain superfamily/Winged helix DNA-binding domain"/>
    <property type="match status" value="2"/>
</dbReference>